<dbReference type="RefSeq" id="WP_144000136.1">
    <property type="nucleotide sequence ID" value="NZ_QWEF01000001.1"/>
</dbReference>
<dbReference type="EMBL" id="QWEF01000001">
    <property type="protein sequence ID" value="TRZ61732.1"/>
    <property type="molecule type" value="Genomic_DNA"/>
</dbReference>
<reference evidence="3 4" key="1">
    <citation type="journal article" date="2019" name="Biocontrol Sci. Technol.">
        <title>Pseudomonas putida strain B2017 produced as technical grade active ingredient controls fungal and bacterial crop diseases.</title>
        <authorList>
            <person name="Oliver C."/>
            <person name="Hernandez I."/>
            <person name="Caminal M."/>
            <person name="Lara J.M."/>
            <person name="Fernandez C."/>
        </authorList>
    </citation>
    <scope>NUCLEOTIDE SEQUENCE [LARGE SCALE GENOMIC DNA]</scope>
    <source>
        <strain evidence="3 4">B2017</strain>
    </source>
</reference>
<dbReference type="InterPro" id="IPR000845">
    <property type="entry name" value="Nucleoside_phosphorylase_d"/>
</dbReference>
<dbReference type="PANTHER" id="PTHR46832">
    <property type="entry name" value="5'-METHYLTHIOADENOSINE/S-ADENOSYLHOMOCYSTEINE NUCLEOSIDASE"/>
    <property type="match status" value="1"/>
</dbReference>
<evidence type="ECO:0000256" key="1">
    <source>
        <dbReference type="PROSITE-ProRule" id="PRU00169"/>
    </source>
</evidence>
<dbReference type="Pfam" id="PF01048">
    <property type="entry name" value="PNP_UDP_1"/>
    <property type="match status" value="1"/>
</dbReference>
<organism evidence="3 4">
    <name type="scientific">Pseudomonas alloputida</name>
    <dbReference type="NCBI Taxonomy" id="1940621"/>
    <lineage>
        <taxon>Bacteria</taxon>
        <taxon>Pseudomonadati</taxon>
        <taxon>Pseudomonadota</taxon>
        <taxon>Gammaproteobacteria</taxon>
        <taxon>Pseudomonadales</taxon>
        <taxon>Pseudomonadaceae</taxon>
        <taxon>Pseudomonas</taxon>
    </lineage>
</organism>
<comment type="caution">
    <text evidence="3">The sequence shown here is derived from an EMBL/GenBank/DDBJ whole genome shotgun (WGS) entry which is preliminary data.</text>
</comment>
<sequence>MAIKVLVVEDNPNKLASIVRELNLSGIPDEDIHSAENAVEARRSLNSFSYDLLLLDLILPSRTGAKESAETGLDLLRQIMEDGDLPPPRNIVGVTADEQALAEYEQEFRDLTVQILLYDSAKDGWRASLKHLLTSIKSSIANSKSYDYDICFITALRDPELTGVLALPVKWDVEESLGNGILFHRGVFVSGGVKIRLVCAHSNQMGPVAAAFMTRIIIENFKPKIVVMTGICGGIGSSVKLGDLIVAEKSWDWQCGKWLHDGTFEAAPDQKDASPELIGLARGMGEVVKGFHEAYVGDRPKANPAIIVGPMVSGSAVVENSELHSRFKMQHRKAVAVDMECYGVYYSSYMSHEPAPKYICMKAISDLSDKDKSDNIQLYCSHLSAVVAFKVAERMLT</sequence>
<dbReference type="InterPro" id="IPR035994">
    <property type="entry name" value="Nucleoside_phosphorylase_sf"/>
</dbReference>
<keyword evidence="1" id="KW-0597">Phosphoprotein</keyword>
<dbReference type="PROSITE" id="PS50110">
    <property type="entry name" value="RESPONSE_REGULATORY"/>
    <property type="match status" value="1"/>
</dbReference>
<dbReference type="InterPro" id="IPR001789">
    <property type="entry name" value="Sig_transdc_resp-reg_receiver"/>
</dbReference>
<gene>
    <name evidence="3" type="ORF">DZA28_17990</name>
</gene>
<dbReference type="Gene3D" id="3.40.50.1580">
    <property type="entry name" value="Nucleoside phosphorylase domain"/>
    <property type="match status" value="1"/>
</dbReference>
<protein>
    <submittedName>
        <fullName evidence="3">Response regulator</fullName>
    </submittedName>
</protein>
<dbReference type="SUPFAM" id="SSF52172">
    <property type="entry name" value="CheY-like"/>
    <property type="match status" value="1"/>
</dbReference>
<dbReference type="Proteomes" id="UP001165882">
    <property type="component" value="Unassembled WGS sequence"/>
</dbReference>
<proteinExistence type="predicted"/>
<dbReference type="SUPFAM" id="SSF53167">
    <property type="entry name" value="Purine and uridine phosphorylases"/>
    <property type="match status" value="1"/>
</dbReference>
<feature type="domain" description="Response regulatory" evidence="2">
    <location>
        <begin position="4"/>
        <end position="133"/>
    </location>
</feature>
<dbReference type="PANTHER" id="PTHR46832:SF1">
    <property type="entry name" value="5'-METHYLTHIOADENOSINE_S-ADENOSYLHOMOCYSTEINE NUCLEOSIDASE"/>
    <property type="match status" value="1"/>
</dbReference>
<accession>A0ABY3D882</accession>
<evidence type="ECO:0000313" key="4">
    <source>
        <dbReference type="Proteomes" id="UP001165882"/>
    </source>
</evidence>
<dbReference type="Pfam" id="PF00072">
    <property type="entry name" value="Response_reg"/>
    <property type="match status" value="1"/>
</dbReference>
<keyword evidence="4" id="KW-1185">Reference proteome</keyword>
<dbReference type="InterPro" id="IPR011006">
    <property type="entry name" value="CheY-like_superfamily"/>
</dbReference>
<feature type="modified residue" description="4-aspartylphosphate" evidence="1">
    <location>
        <position position="56"/>
    </location>
</feature>
<dbReference type="SMART" id="SM00448">
    <property type="entry name" value="REC"/>
    <property type="match status" value="1"/>
</dbReference>
<evidence type="ECO:0000313" key="3">
    <source>
        <dbReference type="EMBL" id="TRZ61732.1"/>
    </source>
</evidence>
<name>A0ABY3D882_9PSED</name>
<evidence type="ECO:0000259" key="2">
    <source>
        <dbReference type="PROSITE" id="PS50110"/>
    </source>
</evidence>
<dbReference type="Gene3D" id="3.40.50.2300">
    <property type="match status" value="1"/>
</dbReference>